<comment type="caution">
    <text evidence="9">The sequence shown here is derived from an EMBL/GenBank/DDBJ whole genome shotgun (WGS) entry which is preliminary data.</text>
</comment>
<dbReference type="GO" id="GO:0016757">
    <property type="term" value="F:glycosyltransferase activity"/>
    <property type="evidence" value="ECO:0007669"/>
    <property type="project" value="UniProtKB-KW"/>
</dbReference>
<feature type="transmembrane region" description="Helical" evidence="8">
    <location>
        <begin position="89"/>
        <end position="111"/>
    </location>
</feature>
<keyword evidence="5 8" id="KW-1133">Transmembrane helix</keyword>
<feature type="transmembrane region" description="Helical" evidence="8">
    <location>
        <begin position="144"/>
        <end position="161"/>
    </location>
</feature>
<evidence type="ECO:0000256" key="4">
    <source>
        <dbReference type="ARBA" id="ARBA00022692"/>
    </source>
</evidence>
<proteinExistence type="inferred from homology"/>
<comment type="subcellular location">
    <subcellularLocation>
        <location evidence="1">Cell membrane</location>
        <topology evidence="1">Multi-pass membrane protein</topology>
    </subcellularLocation>
</comment>
<dbReference type="Pfam" id="PF09594">
    <property type="entry name" value="GT87"/>
    <property type="match status" value="1"/>
</dbReference>
<name>A0ABT6FDB1_9BACT</name>
<organism evidence="9 10">
    <name type="scientific">Paludisphaera mucosa</name>
    <dbReference type="NCBI Taxonomy" id="3030827"/>
    <lineage>
        <taxon>Bacteria</taxon>
        <taxon>Pseudomonadati</taxon>
        <taxon>Planctomycetota</taxon>
        <taxon>Planctomycetia</taxon>
        <taxon>Isosphaerales</taxon>
        <taxon>Isosphaeraceae</taxon>
        <taxon>Paludisphaera</taxon>
    </lineage>
</organism>
<accession>A0ABT6FDB1</accession>
<evidence type="ECO:0000256" key="3">
    <source>
        <dbReference type="ARBA" id="ARBA00022679"/>
    </source>
</evidence>
<evidence type="ECO:0000256" key="5">
    <source>
        <dbReference type="ARBA" id="ARBA00022989"/>
    </source>
</evidence>
<evidence type="ECO:0000313" key="10">
    <source>
        <dbReference type="Proteomes" id="UP001216907"/>
    </source>
</evidence>
<feature type="transmembrane region" description="Helical" evidence="8">
    <location>
        <begin position="285"/>
        <end position="305"/>
    </location>
</feature>
<feature type="transmembrane region" description="Helical" evidence="8">
    <location>
        <begin position="398"/>
        <end position="418"/>
    </location>
</feature>
<keyword evidence="3 9" id="KW-0808">Transferase</keyword>
<evidence type="ECO:0000256" key="2">
    <source>
        <dbReference type="ARBA" id="ARBA00022475"/>
    </source>
</evidence>
<keyword evidence="9" id="KW-0328">Glycosyltransferase</keyword>
<sequence>MPEIDTGAEGRAVGRYKQPVFFWGLWASVVLIAAAFYYPKAADSRSAFVRWQPQVLQFWGGTNIYDRMYFPNPPIMPITLYPLMTLPPVAAAMSWFLIKAALTSITLLICFDAVRVRGKPLPPFFQTAVLLLTLRPILGDLHHGNINLLILFFLAVMFQAWRKGRDGLAGLMLGLAISFKVTPALFLPYFIYKRSWRAVGWTFAGLVLFLLVVPSVVVGPRFNALCLSTWCQRIVTPFLVEGSASPQEANQSMVGVLTRLLTEIQPGTDRYDVQFDLNLAALPPGVVGALVKVVSFGFIGLLAFFCRAKDPDRTSKAYLGEISLVVLTMLFLSERSWKHHFVTLVFPFTFLMSELFSPRTSPRARWGIFSALAASFLLMASTSSEFGGLFAHGKGHEIAQGYGMFMWAGVVLFAAVAWRLRAADSTFAVAGVEATRPPAPAALSAPKLGMSHRNLAAK</sequence>
<feature type="transmembrane region" description="Helical" evidence="8">
    <location>
        <begin position="20"/>
        <end position="38"/>
    </location>
</feature>
<dbReference type="InterPro" id="IPR018584">
    <property type="entry name" value="GT87"/>
</dbReference>
<reference evidence="9 10" key="1">
    <citation type="submission" date="2023-03" db="EMBL/GenBank/DDBJ databases">
        <title>Paludisphaera mucosa sp. nov. a novel planctomycete from northern fen.</title>
        <authorList>
            <person name="Ivanova A."/>
        </authorList>
    </citation>
    <scope>NUCLEOTIDE SEQUENCE [LARGE SCALE GENOMIC DNA]</scope>
    <source>
        <strain evidence="9 10">Pla2</strain>
    </source>
</reference>
<evidence type="ECO:0000256" key="1">
    <source>
        <dbReference type="ARBA" id="ARBA00004651"/>
    </source>
</evidence>
<keyword evidence="6 8" id="KW-0472">Membrane</keyword>
<gene>
    <name evidence="9" type="ORF">PZE19_16375</name>
</gene>
<evidence type="ECO:0000313" key="9">
    <source>
        <dbReference type="EMBL" id="MDG3005368.1"/>
    </source>
</evidence>
<dbReference type="EMBL" id="JARRAG010000002">
    <property type="protein sequence ID" value="MDG3005368.1"/>
    <property type="molecule type" value="Genomic_DNA"/>
</dbReference>
<feature type="transmembrane region" description="Helical" evidence="8">
    <location>
        <begin position="167"/>
        <end position="191"/>
    </location>
</feature>
<evidence type="ECO:0000256" key="7">
    <source>
        <dbReference type="ARBA" id="ARBA00024033"/>
    </source>
</evidence>
<dbReference type="Proteomes" id="UP001216907">
    <property type="component" value="Unassembled WGS sequence"/>
</dbReference>
<evidence type="ECO:0000256" key="6">
    <source>
        <dbReference type="ARBA" id="ARBA00023136"/>
    </source>
</evidence>
<comment type="similarity">
    <text evidence="7">Belongs to the glycosyltransferase 87 family.</text>
</comment>
<feature type="transmembrane region" description="Helical" evidence="8">
    <location>
        <begin position="198"/>
        <end position="218"/>
    </location>
</feature>
<evidence type="ECO:0000256" key="8">
    <source>
        <dbReference type="SAM" id="Phobius"/>
    </source>
</evidence>
<keyword evidence="2" id="KW-1003">Cell membrane</keyword>
<keyword evidence="4 8" id="KW-0812">Transmembrane</keyword>
<dbReference type="EC" id="2.4.-.-" evidence="9"/>
<feature type="transmembrane region" description="Helical" evidence="8">
    <location>
        <begin position="368"/>
        <end position="392"/>
    </location>
</feature>
<dbReference type="RefSeq" id="WP_277861711.1">
    <property type="nucleotide sequence ID" value="NZ_JARRAG010000002.1"/>
</dbReference>
<keyword evidence="10" id="KW-1185">Reference proteome</keyword>
<protein>
    <submittedName>
        <fullName evidence="9">Glycosyltransferase family 87 protein</fullName>
        <ecNumber evidence="9">2.4.-.-</ecNumber>
    </submittedName>
</protein>